<evidence type="ECO:0000313" key="1">
    <source>
        <dbReference type="EMBL" id="KAK1882814.1"/>
    </source>
</evidence>
<proteinExistence type="predicted"/>
<reference evidence="1" key="1">
    <citation type="submission" date="2023-04" db="EMBL/GenBank/DDBJ databases">
        <title>Chromosome-level genome of Chaenocephalus aceratus.</title>
        <authorList>
            <person name="Park H."/>
        </authorList>
    </citation>
    <scope>NUCLEOTIDE SEQUENCE</scope>
    <source>
        <strain evidence="1">DE</strain>
        <tissue evidence="1">Muscle</tissue>
    </source>
</reference>
<sequence length="95" mass="10433">MRFQLFSLSVCSVLQPPSVTSQLSRAHHTTSGFGTGLKCDRCVTGLIDLMVRGIGPTYGHADSYCDSITLLPVNLPDTLVRRRCNGEAPREQMHN</sequence>
<evidence type="ECO:0000313" key="2">
    <source>
        <dbReference type="Proteomes" id="UP001228049"/>
    </source>
</evidence>
<organism evidence="1 2">
    <name type="scientific">Dissostichus eleginoides</name>
    <name type="common">Patagonian toothfish</name>
    <name type="synonym">Dissostichus amissus</name>
    <dbReference type="NCBI Taxonomy" id="100907"/>
    <lineage>
        <taxon>Eukaryota</taxon>
        <taxon>Metazoa</taxon>
        <taxon>Chordata</taxon>
        <taxon>Craniata</taxon>
        <taxon>Vertebrata</taxon>
        <taxon>Euteleostomi</taxon>
        <taxon>Actinopterygii</taxon>
        <taxon>Neopterygii</taxon>
        <taxon>Teleostei</taxon>
        <taxon>Neoteleostei</taxon>
        <taxon>Acanthomorphata</taxon>
        <taxon>Eupercaria</taxon>
        <taxon>Perciformes</taxon>
        <taxon>Notothenioidei</taxon>
        <taxon>Nototheniidae</taxon>
        <taxon>Dissostichus</taxon>
    </lineage>
</organism>
<gene>
    <name evidence="1" type="ORF">KUDE01_023594</name>
</gene>
<dbReference type="Proteomes" id="UP001228049">
    <property type="component" value="Unassembled WGS sequence"/>
</dbReference>
<dbReference type="AlphaFoldDB" id="A0AAD9EYG5"/>
<protein>
    <submittedName>
        <fullName evidence="1">Follitropin subunit beta</fullName>
    </submittedName>
</protein>
<comment type="caution">
    <text evidence="1">The sequence shown here is derived from an EMBL/GenBank/DDBJ whole genome shotgun (WGS) entry which is preliminary data.</text>
</comment>
<accession>A0AAD9EYG5</accession>
<dbReference type="EMBL" id="JASDAP010000023">
    <property type="protein sequence ID" value="KAK1882814.1"/>
    <property type="molecule type" value="Genomic_DNA"/>
</dbReference>
<name>A0AAD9EYG5_DISEL</name>
<keyword evidence="2" id="KW-1185">Reference proteome</keyword>